<accession>A0A285U039</accession>
<feature type="domain" description="Sigma-54 factor interaction" evidence="6">
    <location>
        <begin position="146"/>
        <end position="370"/>
    </location>
</feature>
<dbReference type="SUPFAM" id="SSF55785">
    <property type="entry name" value="PYP-like sensor domain (PAS domain)"/>
    <property type="match status" value="1"/>
</dbReference>
<dbReference type="Pfam" id="PF00989">
    <property type="entry name" value="PAS"/>
    <property type="match status" value="1"/>
</dbReference>
<evidence type="ECO:0000256" key="5">
    <source>
        <dbReference type="ARBA" id="ARBA00023163"/>
    </source>
</evidence>
<dbReference type="InterPro" id="IPR002078">
    <property type="entry name" value="Sigma_54_int"/>
</dbReference>
<dbReference type="Gene3D" id="1.10.10.60">
    <property type="entry name" value="Homeodomain-like"/>
    <property type="match status" value="1"/>
</dbReference>
<evidence type="ECO:0000259" key="6">
    <source>
        <dbReference type="PROSITE" id="PS50045"/>
    </source>
</evidence>
<keyword evidence="9" id="KW-1185">Reference proteome</keyword>
<dbReference type="InterPro" id="IPR002197">
    <property type="entry name" value="HTH_Fis"/>
</dbReference>
<keyword evidence="4" id="KW-0238">DNA-binding</keyword>
<dbReference type="SUPFAM" id="SSF46689">
    <property type="entry name" value="Homeodomain-like"/>
    <property type="match status" value="1"/>
</dbReference>
<dbReference type="PROSITE" id="PS50045">
    <property type="entry name" value="SIGMA54_INTERACT_4"/>
    <property type="match status" value="1"/>
</dbReference>
<keyword evidence="3" id="KW-0805">Transcription regulation</keyword>
<dbReference type="CDD" id="cd00009">
    <property type="entry name" value="AAA"/>
    <property type="match status" value="1"/>
</dbReference>
<dbReference type="SMART" id="SM00382">
    <property type="entry name" value="AAA"/>
    <property type="match status" value="1"/>
</dbReference>
<dbReference type="CDD" id="cd00130">
    <property type="entry name" value="PAS"/>
    <property type="match status" value="1"/>
</dbReference>
<dbReference type="FunFam" id="3.40.50.300:FF:000006">
    <property type="entry name" value="DNA-binding transcriptional regulator NtrC"/>
    <property type="match status" value="1"/>
</dbReference>
<name>A0A285U039_9BACL</name>
<dbReference type="SUPFAM" id="SSF52540">
    <property type="entry name" value="P-loop containing nucleoside triphosphate hydrolases"/>
    <property type="match status" value="1"/>
</dbReference>
<organism evidence="8 9">
    <name type="scientific">Ureibacillus acetophenoni</name>
    <dbReference type="NCBI Taxonomy" id="614649"/>
    <lineage>
        <taxon>Bacteria</taxon>
        <taxon>Bacillati</taxon>
        <taxon>Bacillota</taxon>
        <taxon>Bacilli</taxon>
        <taxon>Bacillales</taxon>
        <taxon>Caryophanaceae</taxon>
        <taxon>Ureibacillus</taxon>
    </lineage>
</organism>
<gene>
    <name evidence="8" type="ORF">SAMN05877842_101301</name>
</gene>
<dbReference type="InterPro" id="IPR035965">
    <property type="entry name" value="PAS-like_dom_sf"/>
</dbReference>
<keyword evidence="1" id="KW-0547">Nucleotide-binding</keyword>
<keyword evidence="2" id="KW-0067">ATP-binding</keyword>
<evidence type="ECO:0000256" key="4">
    <source>
        <dbReference type="ARBA" id="ARBA00023125"/>
    </source>
</evidence>
<dbReference type="SMART" id="SM00091">
    <property type="entry name" value="PAS"/>
    <property type="match status" value="1"/>
</dbReference>
<dbReference type="Pfam" id="PF00158">
    <property type="entry name" value="Sigma54_activat"/>
    <property type="match status" value="1"/>
</dbReference>
<dbReference type="Pfam" id="PF02954">
    <property type="entry name" value="HTH_8"/>
    <property type="match status" value="1"/>
</dbReference>
<dbReference type="GO" id="GO:0006355">
    <property type="term" value="P:regulation of DNA-templated transcription"/>
    <property type="evidence" value="ECO:0007669"/>
    <property type="project" value="InterPro"/>
</dbReference>
<evidence type="ECO:0000256" key="2">
    <source>
        <dbReference type="ARBA" id="ARBA00022840"/>
    </source>
</evidence>
<dbReference type="GO" id="GO:0043565">
    <property type="term" value="F:sequence-specific DNA binding"/>
    <property type="evidence" value="ECO:0007669"/>
    <property type="project" value="InterPro"/>
</dbReference>
<evidence type="ECO:0000313" key="9">
    <source>
        <dbReference type="Proteomes" id="UP000219252"/>
    </source>
</evidence>
<dbReference type="AlphaFoldDB" id="A0A285U039"/>
<dbReference type="PROSITE" id="PS50112">
    <property type="entry name" value="PAS"/>
    <property type="match status" value="1"/>
</dbReference>
<keyword evidence="5" id="KW-0804">Transcription</keyword>
<evidence type="ECO:0000256" key="1">
    <source>
        <dbReference type="ARBA" id="ARBA00022741"/>
    </source>
</evidence>
<dbReference type="PANTHER" id="PTHR32071:SF117">
    <property type="entry name" value="PTS-DEPENDENT DIHYDROXYACETONE KINASE OPERON REGULATORY PROTEIN-RELATED"/>
    <property type="match status" value="1"/>
</dbReference>
<dbReference type="Gene3D" id="3.30.450.20">
    <property type="entry name" value="PAS domain"/>
    <property type="match status" value="1"/>
</dbReference>
<dbReference type="Proteomes" id="UP000219252">
    <property type="component" value="Unassembled WGS sequence"/>
</dbReference>
<dbReference type="InterPro" id="IPR058031">
    <property type="entry name" value="AAA_lid_NorR"/>
</dbReference>
<dbReference type="InterPro" id="IPR013767">
    <property type="entry name" value="PAS_fold"/>
</dbReference>
<sequence>MKSLINNLSPEVIEQILETAFSWFVVVDKDAKIIYINEEYCKFLEVNREEVIGKHVTEVIENSEMHLVMQHGVAHIAAPHYIKGNYMLPNRIPIYVDGEIVGAFGSVMFRDVNDWKKLNSHVQKTLEKIERNMNTSMNQQERFPNLIGSSNAIRKIKETISIIAPTKLPVLIEGEIGSGKELCARSIHRLSDRFEKPFVTIDCSSIPKELLEIELFGKWDGNTLKKGRVSLADGGTIYIQEISELPLTIQAKLLKMIQDGTIQPVETDEEVPINTRVIVSSNSPLTELVKTKQFREDLFYRIQSITLQVPPLRERIEDLPELIQTFINKFCVEAGRRNIKVHRKVYWTLQNYDWPGNVRELQDIIEAIVHLADGDVITEDILPFHLRRKSSNFSRSNGTLEEILNHVEGQVIKEYLLVEKDKNKIAQQLGISRSTLYEKIKKHNL</sequence>
<dbReference type="InterPro" id="IPR027417">
    <property type="entry name" value="P-loop_NTPase"/>
</dbReference>
<evidence type="ECO:0000256" key="3">
    <source>
        <dbReference type="ARBA" id="ARBA00023015"/>
    </source>
</evidence>
<feature type="domain" description="PAS" evidence="7">
    <location>
        <begin position="9"/>
        <end position="70"/>
    </location>
</feature>
<dbReference type="EMBL" id="OBQC01000001">
    <property type="protein sequence ID" value="SOC35192.1"/>
    <property type="molecule type" value="Genomic_DNA"/>
</dbReference>
<dbReference type="Gene3D" id="1.10.8.60">
    <property type="match status" value="1"/>
</dbReference>
<dbReference type="RefSeq" id="WP_097147854.1">
    <property type="nucleotide sequence ID" value="NZ_OBQC01000001.1"/>
</dbReference>
<dbReference type="Pfam" id="PF25601">
    <property type="entry name" value="AAA_lid_14"/>
    <property type="match status" value="1"/>
</dbReference>
<dbReference type="OrthoDB" id="9771372at2"/>
<reference evidence="9" key="1">
    <citation type="submission" date="2017-08" db="EMBL/GenBank/DDBJ databases">
        <authorList>
            <person name="Varghese N."/>
            <person name="Submissions S."/>
        </authorList>
    </citation>
    <scope>NUCLEOTIDE SEQUENCE [LARGE SCALE GENOMIC DNA]</scope>
    <source>
        <strain evidence="9">JC23</strain>
    </source>
</reference>
<dbReference type="Gene3D" id="3.40.50.300">
    <property type="entry name" value="P-loop containing nucleotide triphosphate hydrolases"/>
    <property type="match status" value="1"/>
</dbReference>
<protein>
    <submittedName>
        <fullName evidence="8">Transcriptional regulator</fullName>
    </submittedName>
</protein>
<dbReference type="InterPro" id="IPR003593">
    <property type="entry name" value="AAA+_ATPase"/>
</dbReference>
<dbReference type="GO" id="GO:0005524">
    <property type="term" value="F:ATP binding"/>
    <property type="evidence" value="ECO:0007669"/>
    <property type="project" value="UniProtKB-KW"/>
</dbReference>
<dbReference type="InterPro" id="IPR009057">
    <property type="entry name" value="Homeodomain-like_sf"/>
</dbReference>
<proteinExistence type="predicted"/>
<dbReference type="PANTHER" id="PTHR32071">
    <property type="entry name" value="TRANSCRIPTIONAL REGULATORY PROTEIN"/>
    <property type="match status" value="1"/>
</dbReference>
<evidence type="ECO:0000259" key="7">
    <source>
        <dbReference type="PROSITE" id="PS50112"/>
    </source>
</evidence>
<dbReference type="NCBIfam" id="TIGR00229">
    <property type="entry name" value="sensory_box"/>
    <property type="match status" value="1"/>
</dbReference>
<evidence type="ECO:0000313" key="8">
    <source>
        <dbReference type="EMBL" id="SOC35192.1"/>
    </source>
</evidence>
<dbReference type="InterPro" id="IPR000014">
    <property type="entry name" value="PAS"/>
</dbReference>